<dbReference type="InterPro" id="IPR036227">
    <property type="entry name" value="Ribosomal_uL15/eL18_sf"/>
</dbReference>
<name>A0A1F7GL99_9BACT</name>
<keyword evidence="3 4" id="KW-0687">Ribonucleoprotein</keyword>
<dbReference type="Proteomes" id="UP000176850">
    <property type="component" value="Unassembled WGS sequence"/>
</dbReference>
<evidence type="ECO:0000256" key="5">
    <source>
        <dbReference type="SAM" id="MobiDB-lite"/>
    </source>
</evidence>
<reference evidence="7 8" key="1">
    <citation type="journal article" date="2016" name="Nat. Commun.">
        <title>Thousands of microbial genomes shed light on interconnected biogeochemical processes in an aquifer system.</title>
        <authorList>
            <person name="Anantharaman K."/>
            <person name="Brown C.T."/>
            <person name="Hug L.A."/>
            <person name="Sharon I."/>
            <person name="Castelle C.J."/>
            <person name="Probst A.J."/>
            <person name="Thomas B.C."/>
            <person name="Singh A."/>
            <person name="Wilkins M.J."/>
            <person name="Karaoz U."/>
            <person name="Brodie E.L."/>
            <person name="Williams K.H."/>
            <person name="Hubbard S.S."/>
            <person name="Banfield J.F."/>
        </authorList>
    </citation>
    <scope>NUCLEOTIDE SEQUENCE [LARGE SCALE GENOMIC DNA]</scope>
</reference>
<protein>
    <recommendedName>
        <fullName evidence="4">Large ribosomal subunit protein uL15</fullName>
    </recommendedName>
</protein>
<dbReference type="GO" id="GO:0019843">
    <property type="term" value="F:rRNA binding"/>
    <property type="evidence" value="ECO:0007669"/>
    <property type="project" value="UniProtKB-UniRule"/>
</dbReference>
<evidence type="ECO:0000256" key="3">
    <source>
        <dbReference type="ARBA" id="ARBA00023274"/>
    </source>
</evidence>
<dbReference type="InterPro" id="IPR005749">
    <property type="entry name" value="Ribosomal_uL15_bac-type"/>
</dbReference>
<dbReference type="GO" id="GO:0003735">
    <property type="term" value="F:structural constituent of ribosome"/>
    <property type="evidence" value="ECO:0007669"/>
    <property type="project" value="InterPro"/>
</dbReference>
<proteinExistence type="inferred from homology"/>
<dbReference type="AlphaFoldDB" id="A0A1F7GL99"/>
<evidence type="ECO:0000256" key="4">
    <source>
        <dbReference type="HAMAP-Rule" id="MF_01341"/>
    </source>
</evidence>
<dbReference type="InterPro" id="IPR030878">
    <property type="entry name" value="Ribosomal_uL15"/>
</dbReference>
<comment type="caution">
    <text evidence="7">The sequence shown here is derived from an EMBL/GenBank/DDBJ whole genome shotgun (WGS) entry which is preliminary data.</text>
</comment>
<dbReference type="PANTHER" id="PTHR12934:SF11">
    <property type="entry name" value="LARGE RIBOSOMAL SUBUNIT PROTEIN UL15M"/>
    <property type="match status" value="1"/>
</dbReference>
<dbReference type="GO" id="GO:0006412">
    <property type="term" value="P:translation"/>
    <property type="evidence" value="ECO:0007669"/>
    <property type="project" value="UniProtKB-UniRule"/>
</dbReference>
<evidence type="ECO:0000256" key="2">
    <source>
        <dbReference type="ARBA" id="ARBA00022980"/>
    </source>
</evidence>
<comment type="subunit">
    <text evidence="4">Part of the 50S ribosomal subunit.</text>
</comment>
<evidence type="ECO:0000313" key="8">
    <source>
        <dbReference type="Proteomes" id="UP000176850"/>
    </source>
</evidence>
<feature type="compositionally biased region" description="Gly residues" evidence="5">
    <location>
        <begin position="21"/>
        <end position="31"/>
    </location>
</feature>
<keyword evidence="2 4" id="KW-0689">Ribosomal protein</keyword>
<dbReference type="PANTHER" id="PTHR12934">
    <property type="entry name" value="50S RIBOSOMAL PROTEIN L15"/>
    <property type="match status" value="1"/>
</dbReference>
<dbReference type="EMBL" id="MFZH01000007">
    <property type="protein sequence ID" value="OGK19691.1"/>
    <property type="molecule type" value="Genomic_DNA"/>
</dbReference>
<dbReference type="GO" id="GO:0015934">
    <property type="term" value="C:large ribosomal subunit"/>
    <property type="evidence" value="ECO:0007669"/>
    <property type="project" value="InterPro"/>
</dbReference>
<dbReference type="Gene3D" id="3.100.10.10">
    <property type="match status" value="1"/>
</dbReference>
<dbReference type="HAMAP" id="MF_01341">
    <property type="entry name" value="Ribosomal_uL15"/>
    <property type="match status" value="1"/>
</dbReference>
<keyword evidence="4" id="KW-0699">rRNA-binding</keyword>
<feature type="region of interest" description="Disordered" evidence="5">
    <location>
        <begin position="16"/>
        <end position="76"/>
    </location>
</feature>
<keyword evidence="4" id="KW-0694">RNA-binding</keyword>
<dbReference type="InterPro" id="IPR021131">
    <property type="entry name" value="Ribosomal_uL15/eL18"/>
</dbReference>
<evidence type="ECO:0000259" key="6">
    <source>
        <dbReference type="Pfam" id="PF00828"/>
    </source>
</evidence>
<sequence length="146" mass="15634">MKLTLESLPKLIDKKKKRLGRGYGSGAGAKSGRGTTRHQAARENIPAHYEGGQGKLTKKFPLTRGKGRNKPVKKPMETVTVSQLEKLANKSDVTIVMLVNAGIVKKSAIKNGVKIVGGGKLTKEFTLKVPATKTALSALNKTNDTL</sequence>
<evidence type="ECO:0000313" key="7">
    <source>
        <dbReference type="EMBL" id="OGK19691.1"/>
    </source>
</evidence>
<evidence type="ECO:0000256" key="1">
    <source>
        <dbReference type="ARBA" id="ARBA00007320"/>
    </source>
</evidence>
<dbReference type="SUPFAM" id="SSF52080">
    <property type="entry name" value="Ribosomal proteins L15p and L18e"/>
    <property type="match status" value="1"/>
</dbReference>
<dbReference type="Pfam" id="PF00828">
    <property type="entry name" value="Ribosomal_L27A"/>
    <property type="match status" value="1"/>
</dbReference>
<gene>
    <name evidence="4" type="primary">rplO</name>
    <name evidence="7" type="ORF">A2799_01525</name>
</gene>
<comment type="function">
    <text evidence="4">Binds to the 23S rRNA.</text>
</comment>
<feature type="domain" description="Large ribosomal subunit protein uL15/eL18" evidence="6">
    <location>
        <begin position="79"/>
        <end position="135"/>
    </location>
</feature>
<organism evidence="7 8">
    <name type="scientific">Candidatus Roizmanbacteria bacterium RIFCSPHIGHO2_01_FULL_39_24</name>
    <dbReference type="NCBI Taxonomy" id="1802032"/>
    <lineage>
        <taxon>Bacteria</taxon>
        <taxon>Candidatus Roizmaniibacteriota</taxon>
    </lineage>
</organism>
<accession>A0A1F7GL99</accession>
<comment type="similarity">
    <text evidence="1 4">Belongs to the universal ribosomal protein uL15 family.</text>
</comment>